<accession>A0ABS1W6V4</accession>
<gene>
    <name evidence="2" type="ORF">I5282_00710</name>
</gene>
<keyword evidence="3" id="KW-1185">Reference proteome</keyword>
<name>A0ABS1W6V4_9GAMM</name>
<reference evidence="2 3" key="1">
    <citation type="submission" date="2020-12" db="EMBL/GenBank/DDBJ databases">
        <title>WGS of Legionella: environmental sample.</title>
        <authorList>
            <person name="Cristino S."/>
            <person name="Girolamini L."/>
            <person name="Salaris S."/>
            <person name="Pascale M.R."/>
            <person name="Mazzotta M."/>
            <person name="Orsini M."/>
            <person name="Grottola A."/>
        </authorList>
    </citation>
    <scope>NUCLEOTIDE SEQUENCE [LARGE SCALE GENOMIC DNA]</scope>
    <source>
        <strain evidence="2 3">30cs62</strain>
    </source>
</reference>
<evidence type="ECO:0000259" key="1">
    <source>
        <dbReference type="PROSITE" id="PS51664"/>
    </source>
</evidence>
<comment type="caution">
    <text evidence="2">The sequence shown here is derived from an EMBL/GenBank/DDBJ whole genome shotgun (WGS) entry which is preliminary data.</text>
</comment>
<dbReference type="RefSeq" id="WP_203113870.1">
    <property type="nucleotide sequence ID" value="NZ_JADWVM010000018.1"/>
</dbReference>
<organism evidence="2 3">
    <name type="scientific">Legionella bononiensis</name>
    <dbReference type="NCBI Taxonomy" id="2793102"/>
    <lineage>
        <taxon>Bacteria</taxon>
        <taxon>Pseudomonadati</taxon>
        <taxon>Pseudomonadota</taxon>
        <taxon>Gammaproteobacteria</taxon>
        <taxon>Legionellales</taxon>
        <taxon>Legionellaceae</taxon>
        <taxon>Legionella</taxon>
    </lineage>
</organism>
<evidence type="ECO:0000313" key="3">
    <source>
        <dbReference type="Proteomes" id="UP000809910"/>
    </source>
</evidence>
<dbReference type="InterPro" id="IPR003776">
    <property type="entry name" value="YcaO-like_dom"/>
</dbReference>
<dbReference type="Proteomes" id="UP000809910">
    <property type="component" value="Unassembled WGS sequence"/>
</dbReference>
<dbReference type="EMBL" id="JADWVN010000002">
    <property type="protein sequence ID" value="MBL7525087.1"/>
    <property type="molecule type" value="Genomic_DNA"/>
</dbReference>
<proteinExistence type="predicted"/>
<sequence length="404" mass="46677">MELARYRDYPHLPQCTVKHASIHYPVKIKLSNESFLFTPKSMIIDGIVSYGGSTGIGMTLPCKAYGEYYERNHLFTSVQVTSHKKLKQIQPLSYQEKLRSLCQLKVNDKETCLEHSFAFTKVFNLFDNEPQEFFYNGISLTCNKEDSPFINYSDSCACASHPQKEKALYNSLMEFLERQSLLGSWLSQSYQYRINPQLLKEITPYNELADLFLENGELYIFHNGNKLPGHTVIMFYFASSDADMVQYSIGSSSGLTLEEALLSSFEELYQCYSFLYNMESSVGLENKAGSGYHLEFQKCNTKAVRETIPFMHHLRPCSINSIKDLNQARKYSYEELITDLQQISYDIYYYHAHDRALGLHFTKILSPDFFTHMSLNNNLNIQNKYAQLLNITQKNAFMGKIPFP</sequence>
<dbReference type="PROSITE" id="PS51664">
    <property type="entry name" value="YCAO"/>
    <property type="match status" value="1"/>
</dbReference>
<dbReference type="Pfam" id="PF02624">
    <property type="entry name" value="YcaO"/>
    <property type="match status" value="1"/>
</dbReference>
<protein>
    <submittedName>
        <fullName evidence="2">YcaO-like family protein</fullName>
    </submittedName>
</protein>
<feature type="domain" description="YcaO" evidence="1">
    <location>
        <begin position="51"/>
        <end position="404"/>
    </location>
</feature>
<evidence type="ECO:0000313" key="2">
    <source>
        <dbReference type="EMBL" id="MBL7525087.1"/>
    </source>
</evidence>